<dbReference type="NCBIfam" id="NF033537">
    <property type="entry name" value="lasso_biosyn_B2"/>
    <property type="match status" value="1"/>
</dbReference>
<proteinExistence type="predicted"/>
<reference evidence="2" key="1">
    <citation type="submission" date="2023-07" db="EMBL/GenBank/DDBJ databases">
        <title>Sorghum-associated microbial communities from plants grown in Nebraska, USA.</title>
        <authorList>
            <person name="Schachtman D."/>
        </authorList>
    </citation>
    <scope>NUCLEOTIDE SEQUENCE</scope>
    <source>
        <strain evidence="2">1457</strain>
    </source>
</reference>
<name>A0AAW8M2C8_AGRTU</name>
<gene>
    <name evidence="2" type="ORF">J2W61_005428</name>
</gene>
<sequence>MVETPPHTFTMRYYSLRCDLKAAACNEDIVILDLSADRFHILNNLSADRLTAALSGEDEPLVLALHEAGLIENSDRPMSLSSHHTKGFFEQRWMTPIIDAKCSWSDRLRATAEVIRTNRLLQNTTIQNLIAELQKFPKVDSRRPSGDLKIASLMSALNAAFSLDRTKNQCLAYSYSLVRMARRLNIPASLVIGVKTKPFLSHAWVEFQGEVINDDRHLREKLSVIAES</sequence>
<organism evidence="2 3">
    <name type="scientific">Agrobacterium tumefaciens</name>
    <dbReference type="NCBI Taxonomy" id="358"/>
    <lineage>
        <taxon>Bacteria</taxon>
        <taxon>Pseudomonadati</taxon>
        <taxon>Pseudomonadota</taxon>
        <taxon>Alphaproteobacteria</taxon>
        <taxon>Hyphomicrobiales</taxon>
        <taxon>Rhizobiaceae</taxon>
        <taxon>Rhizobium/Agrobacterium group</taxon>
        <taxon>Agrobacterium</taxon>
        <taxon>Agrobacterium tumefaciens complex</taxon>
    </lineage>
</organism>
<feature type="domain" description="Microcin J25-processing protein McjB C-terminal" evidence="1">
    <location>
        <begin position="138"/>
        <end position="226"/>
    </location>
</feature>
<dbReference type="InterPro" id="IPR032708">
    <property type="entry name" value="McjB_C"/>
</dbReference>
<dbReference type="Pfam" id="PF13471">
    <property type="entry name" value="Transglut_core3"/>
    <property type="match status" value="1"/>
</dbReference>
<dbReference type="InterPro" id="IPR053521">
    <property type="entry name" value="McjB-like"/>
</dbReference>
<dbReference type="InterPro" id="IPR038765">
    <property type="entry name" value="Papain-like_cys_pep_sf"/>
</dbReference>
<evidence type="ECO:0000313" key="3">
    <source>
        <dbReference type="Proteomes" id="UP001265315"/>
    </source>
</evidence>
<evidence type="ECO:0000313" key="2">
    <source>
        <dbReference type="EMBL" id="MDR6705553.1"/>
    </source>
</evidence>
<protein>
    <recommendedName>
        <fullName evidence="1">Microcin J25-processing protein McjB C-terminal domain-containing protein</fullName>
    </recommendedName>
</protein>
<accession>A0AAW8M2C8</accession>
<dbReference type="AlphaFoldDB" id="A0AAW8M2C8"/>
<dbReference type="RefSeq" id="WP_162686970.1">
    <property type="nucleotide sequence ID" value="NZ_JAGIPM010000015.1"/>
</dbReference>
<comment type="caution">
    <text evidence="2">The sequence shown here is derived from an EMBL/GenBank/DDBJ whole genome shotgun (WGS) entry which is preliminary data.</text>
</comment>
<dbReference type="EMBL" id="JAVDSW010000012">
    <property type="protein sequence ID" value="MDR6705553.1"/>
    <property type="molecule type" value="Genomic_DNA"/>
</dbReference>
<dbReference type="SUPFAM" id="SSF54001">
    <property type="entry name" value="Cysteine proteinases"/>
    <property type="match status" value="1"/>
</dbReference>
<dbReference type="Proteomes" id="UP001265315">
    <property type="component" value="Unassembled WGS sequence"/>
</dbReference>
<evidence type="ECO:0000259" key="1">
    <source>
        <dbReference type="Pfam" id="PF13471"/>
    </source>
</evidence>